<evidence type="ECO:0000313" key="1">
    <source>
        <dbReference type="EMBL" id="TWU78397.1"/>
    </source>
</evidence>
<name>A0A5C6GND1_METRR</name>
<dbReference type="AlphaFoldDB" id="A0A5C6GND1"/>
<proteinExistence type="predicted"/>
<comment type="caution">
    <text evidence="1">The sequence shown here is derived from an EMBL/GenBank/DDBJ whole genome shotgun (WGS) entry which is preliminary data.</text>
</comment>
<protein>
    <submittedName>
        <fullName evidence="1">Uncharacterized protein</fullName>
    </submittedName>
</protein>
<sequence>MAAKRAIELRIDIASLPDIAEPEIDFRDTSFFRLGDPLLQLPSPALILQQFPDKGAGIVKFEHLSLAVKFGDSSYLRLEEAQTMRAIRQVFANKAWPTLTKKDKTLIRGDLSRIVRELRQVGQGSSGCFSSSGCFIGKYL</sequence>
<gene>
    <name evidence="1" type="ORF">ED733_008767</name>
</gene>
<organism evidence="1 2">
    <name type="scientific">Metarhizium rileyi (strain RCEF 4871)</name>
    <name type="common">Nomuraea rileyi</name>
    <dbReference type="NCBI Taxonomy" id="1649241"/>
    <lineage>
        <taxon>Eukaryota</taxon>
        <taxon>Fungi</taxon>
        <taxon>Dikarya</taxon>
        <taxon>Ascomycota</taxon>
        <taxon>Pezizomycotina</taxon>
        <taxon>Sordariomycetes</taxon>
        <taxon>Hypocreomycetidae</taxon>
        <taxon>Hypocreales</taxon>
        <taxon>Clavicipitaceae</taxon>
        <taxon>Metarhizium</taxon>
    </lineage>
</organism>
<reference evidence="2" key="1">
    <citation type="submission" date="2018-12" db="EMBL/GenBank/DDBJ databases">
        <title>The complete genome of Metarhizium rileyi, a key fungal pathogen of Lepidoptera.</title>
        <authorList>
            <person name="Binneck E."/>
            <person name="Lastra C.C.L."/>
            <person name="Sosa-Gomez D.R."/>
        </authorList>
    </citation>
    <scope>NUCLEOTIDE SEQUENCE [LARGE SCALE GENOMIC DNA]</scope>
    <source>
        <strain evidence="2">Cep018-CH2</strain>
    </source>
</reference>
<evidence type="ECO:0000313" key="2">
    <source>
        <dbReference type="Proteomes" id="UP000317257"/>
    </source>
</evidence>
<dbReference type="EMBL" id="SBHS01000002">
    <property type="protein sequence ID" value="TWU78397.1"/>
    <property type="molecule type" value="Genomic_DNA"/>
</dbReference>
<dbReference type="Proteomes" id="UP000317257">
    <property type="component" value="Unassembled WGS sequence"/>
</dbReference>
<accession>A0A5C6GND1</accession>